<feature type="region of interest" description="Disordered" evidence="1">
    <location>
        <begin position="1687"/>
        <end position="1716"/>
    </location>
</feature>
<evidence type="ECO:0000256" key="1">
    <source>
        <dbReference type="SAM" id="MobiDB-lite"/>
    </source>
</evidence>
<accession>A0A0S4J6H1</accession>
<evidence type="ECO:0000259" key="3">
    <source>
        <dbReference type="Pfam" id="PF18181"/>
    </source>
</evidence>
<name>A0A0S4J6H1_BODSA</name>
<dbReference type="Pfam" id="PF18181">
    <property type="entry name" value="SLATT_1"/>
    <property type="match status" value="1"/>
</dbReference>
<dbReference type="VEuPathDB" id="TriTrypDB:BSAL_90995"/>
<proteinExistence type="predicted"/>
<organism evidence="4 5">
    <name type="scientific">Bodo saltans</name>
    <name type="common">Flagellated protozoan</name>
    <dbReference type="NCBI Taxonomy" id="75058"/>
    <lineage>
        <taxon>Eukaryota</taxon>
        <taxon>Discoba</taxon>
        <taxon>Euglenozoa</taxon>
        <taxon>Kinetoplastea</taxon>
        <taxon>Metakinetoplastina</taxon>
        <taxon>Eubodonida</taxon>
        <taxon>Bodonidae</taxon>
        <taxon>Bodo</taxon>
    </lineage>
</organism>
<feature type="transmembrane region" description="Helical" evidence="2">
    <location>
        <begin position="434"/>
        <end position="459"/>
    </location>
</feature>
<evidence type="ECO:0000256" key="2">
    <source>
        <dbReference type="SAM" id="Phobius"/>
    </source>
</evidence>
<dbReference type="Proteomes" id="UP000051952">
    <property type="component" value="Unassembled WGS sequence"/>
</dbReference>
<sequence>MSAESFHAEDTTVTLSPQKGGVKAKQSIFSLSPHDHPDTILRKLGVIRQKVTFSKGFGKRYARYDPSVEKWIDQETNEEHLSDPSRGNGDYIDTVPGGVILVAGELESESANPYDCTVTELQELEALLKVKFSGENESLEKCRKRVQGIIERKRSSEDFDDQQLLITNLGDEQDGKFLNDAEVQQYVRQYVVRSIPSAAVDVGAVVMTASSSDGKLVSLLSQGIGVASSTHDVNALHITEKLSANRTTFATVAKFGGLSDPVDLAFLADSMAIELNKGSTSSRDDHPGRFLNVHPPTRRKAIPVTVIAFGGVNEKTCNALKMQLYVASLRQWPIFLVEGSGGLTDDIVKILRTLRDPSVSQERQETLRHKLDSQTFEIINNGKLFVVGKGQIVDAFSSSLKFSIRGDSTLLHAWKEYGAWNGAGEEYRFIYESLLLLLVTLGVFSTGLSVFQTVMQVVWVNETKDNSNATVVGRVYSGLNLVVIFLPLLIQLMQSVFNKINSGPKWAALSWAAENCLREIYLARVQGMEYSSASLEALSQVKVDGELRRSGRVVTRQELLSKQLEKLSKELRLNVANTLIRPYSQEESIPPKEMRFLGDDGMSDLSSDDYVRLRIVPRLEMYKREVVHVSNVRVLLETCLHLFNTAGTVLGALATYEFLPNTNLQAWVAFTTSVVSALTRVEHWMLYEWKQRKYTQTYMKLASVMSWWSSRGKQVASEKVMSELCTRAEAAIKEELAEFSQQLRTAADSIKKANDEELYGEKDPSEMLQDLLSGINSLGGDRSGKDQSKREMMRFVKELPLELITAENIEAAASDPSSFIGRQMKQLLNELNHEFGDVVGAHQRRVDELRAKVEQFLEVASSFRDIQHLVTDGLGCISMPSIDNLTRFGFAKLLSRPLRDLIETPHKRTRYLAALEASLEESGGVLRLQQLRDAASSVDRDCVRPEMSAIPARLLLETARLALQEEAASQFSEALASAGISPQEITPRRGKLADTIQALRPLSFLPWRVMESSEILLLIDDNKVRSTLKNNVSESKLRSLLKRIESFYRIHSHSLAVEADVLNEAVMMDMYNEILGTPEGRIISSSMRAQMRDLTVSPTLLSQMDLVRIFADSESGAIPDEGVNALGAQSIIASISRHVGDLSQSVLAEYVRVLSRDLPANSCLVAAAWYSAAALRSPFMKSIDAFTNAGFAFIRSVEPIFVVSKRIDQLASFALSVSQSEILQSRKEQLLKRLLGSTGAKDLVDILRTVEGDGLKQLLCATHSLMGVSYVGEIFDHLSFEMHTFDPARALNYEEKILLLSRLNEFARDDIIQIMSKEDILNRLALKPLNRKLKDLKDYQLRDLMIRLRTSMFPLFAEALKTRFVNLIASKSREVRSRAELMGPLHFYILAHCLGRMDVATFLFLESYTKSQFHGMFGDPQPKRSEWLRIIPDSNVQQTVVDLDLNFDEIKEFCRESAKYCEDSILLEALERFAIDFADDSDMVDALEVAFGSNVDGQQSRDCFFASLVVLVANGFTSLTVVEAMSKVASNELLSSVQKILDQSQLVEKLDGNAVTVINAREILRPEHRPQFQGSESRFRQRMKDIHKRVNIALSERYPVFLSSMLSSVMVQCTMFVFNEVARIHKSQDLRQVFDKLHARVHLPFFAICRWDLIISVINVSQHPKRDEEALEKALKEVLRSPTQAIKKGTTPSTVPLSDLSPRRSEAKSQGAEEFSEMERTIDDLREMPRDDTIQVLQILMSVLTKTRIGNLFYLLAKSDVSVVGESHPVFSLREIVTSQLLGVANAITPQVAIHKAELYEKFCAFKEKSFAAKSPASKEDVFKAFVFDDSLAKHAATSWEESTLCEFFAYMRTRAKFIRETVSSSGQVRVVDQYVTHRADLVSQEREQQGSLLKTAKRITTTLVSLSRIVSHKNDLVQAPSLMAAKTETIEPAENSRNEVYSPAALLDEMIGRVPDPSM</sequence>
<feature type="transmembrane region" description="Helical" evidence="2">
    <location>
        <begin position="471"/>
        <end position="490"/>
    </location>
</feature>
<evidence type="ECO:0000313" key="5">
    <source>
        <dbReference type="Proteomes" id="UP000051952"/>
    </source>
</evidence>
<keyword evidence="5" id="KW-1185">Reference proteome</keyword>
<evidence type="ECO:0000313" key="4">
    <source>
        <dbReference type="EMBL" id="CUG85892.1"/>
    </source>
</evidence>
<keyword evidence="2" id="KW-1133">Transmembrane helix</keyword>
<keyword evidence="2 4" id="KW-0812">Transmembrane</keyword>
<gene>
    <name evidence="4" type="ORF">BSAL_90995</name>
</gene>
<keyword evidence="2" id="KW-0472">Membrane</keyword>
<dbReference type="InterPro" id="IPR040884">
    <property type="entry name" value="SLATT_1"/>
</dbReference>
<protein>
    <submittedName>
        <fullName evidence="4">Transmembrane protein, putative</fullName>
    </submittedName>
</protein>
<reference evidence="5" key="1">
    <citation type="submission" date="2015-09" db="EMBL/GenBank/DDBJ databases">
        <authorList>
            <consortium name="Pathogen Informatics"/>
        </authorList>
    </citation>
    <scope>NUCLEOTIDE SEQUENCE [LARGE SCALE GENOMIC DNA]</scope>
    <source>
        <strain evidence="5">Lake Konstanz</strain>
    </source>
</reference>
<feature type="domain" description="SMODS and SLOG-associating 2TM effector" evidence="3">
    <location>
        <begin position="610"/>
        <end position="735"/>
    </location>
</feature>
<dbReference type="EMBL" id="CYKH01001210">
    <property type="protein sequence ID" value="CUG85892.1"/>
    <property type="molecule type" value="Genomic_DNA"/>
</dbReference>